<name>W7XWH4_9BACT</name>
<dbReference type="eggNOG" id="COG2027">
    <property type="taxonomic scope" value="Bacteria"/>
</dbReference>
<keyword evidence="3" id="KW-0732">Signal</keyword>
<dbReference type="GO" id="GO:0004185">
    <property type="term" value="F:serine-type carboxypeptidase activity"/>
    <property type="evidence" value="ECO:0007669"/>
    <property type="project" value="InterPro"/>
</dbReference>
<reference evidence="4 5" key="1">
    <citation type="journal article" date="2014" name="Genome Announc.">
        <title>Draft Genome Sequence of Cytophaga fermentans JCM 21142T, a Facultative Anaerobe Isolated from Marine Mud.</title>
        <authorList>
            <person name="Starns D."/>
            <person name="Oshima K."/>
            <person name="Suda W."/>
            <person name="Iino T."/>
            <person name="Yuki M."/>
            <person name="Inoue J."/>
            <person name="Kitamura K."/>
            <person name="Iida T."/>
            <person name="Darby A."/>
            <person name="Hattori M."/>
            <person name="Ohkuma M."/>
        </authorList>
    </citation>
    <scope>NUCLEOTIDE SEQUENCE [LARGE SCALE GENOMIC DNA]</scope>
    <source>
        <strain evidence="4 5">JCM 21142</strain>
    </source>
</reference>
<keyword evidence="4" id="KW-0121">Carboxypeptidase</keyword>
<evidence type="ECO:0000313" key="4">
    <source>
        <dbReference type="EMBL" id="GAF02665.1"/>
    </source>
</evidence>
<dbReference type="Pfam" id="PF02113">
    <property type="entry name" value="Peptidase_S13"/>
    <property type="match status" value="1"/>
</dbReference>
<dbReference type="RefSeq" id="WP_052343112.1">
    <property type="nucleotide sequence ID" value="NZ_BAMD01000012.1"/>
</dbReference>
<dbReference type="Proteomes" id="UP000019402">
    <property type="component" value="Unassembled WGS sequence"/>
</dbReference>
<keyword evidence="5" id="KW-1185">Reference proteome</keyword>
<dbReference type="NCBIfam" id="TIGR00666">
    <property type="entry name" value="PBP4"/>
    <property type="match status" value="1"/>
</dbReference>
<dbReference type="InterPro" id="IPR012338">
    <property type="entry name" value="Beta-lactam/transpept-like"/>
</dbReference>
<dbReference type="Gene3D" id="3.40.710.10">
    <property type="entry name" value="DD-peptidase/beta-lactamase superfamily"/>
    <property type="match status" value="2"/>
</dbReference>
<dbReference type="GO" id="GO:0006508">
    <property type="term" value="P:proteolysis"/>
    <property type="evidence" value="ECO:0007669"/>
    <property type="project" value="InterPro"/>
</dbReference>
<dbReference type="PRINTS" id="PR00922">
    <property type="entry name" value="DADACBPTASE3"/>
</dbReference>
<dbReference type="PANTHER" id="PTHR30023">
    <property type="entry name" value="D-ALANYL-D-ALANINE CARBOXYPEPTIDASE"/>
    <property type="match status" value="1"/>
</dbReference>
<evidence type="ECO:0000256" key="3">
    <source>
        <dbReference type="SAM" id="SignalP"/>
    </source>
</evidence>
<dbReference type="AlphaFoldDB" id="W7XWH4"/>
<protein>
    <submittedName>
        <fullName evidence="4">D-alanyl-D-alanine carboxypeptidase DacC</fullName>
    </submittedName>
</protein>
<dbReference type="OrthoDB" id="9802627at2"/>
<feature type="chain" id="PRO_5004903846" evidence="3">
    <location>
        <begin position="22"/>
        <end position="464"/>
    </location>
</feature>
<dbReference type="InterPro" id="IPR000667">
    <property type="entry name" value="Peptidase_S13"/>
</dbReference>
<evidence type="ECO:0000256" key="1">
    <source>
        <dbReference type="ARBA" id="ARBA00006096"/>
    </source>
</evidence>
<dbReference type="PROSITE" id="PS51257">
    <property type="entry name" value="PROKAR_LIPOPROTEIN"/>
    <property type="match status" value="1"/>
</dbReference>
<dbReference type="SUPFAM" id="SSF56601">
    <property type="entry name" value="beta-lactamase/transpeptidase-like"/>
    <property type="match status" value="1"/>
</dbReference>
<keyword evidence="2" id="KW-0378">Hydrolase</keyword>
<comment type="caution">
    <text evidence="4">The sequence shown here is derived from an EMBL/GenBank/DDBJ whole genome shotgun (WGS) entry which is preliminary data.</text>
</comment>
<evidence type="ECO:0000313" key="5">
    <source>
        <dbReference type="Proteomes" id="UP000019402"/>
    </source>
</evidence>
<keyword evidence="4" id="KW-0645">Protease</keyword>
<sequence length="464" mass="51659">MKVSLLIIVLLLSFACGRAQLDIGDKGASTALKIQNLISGETMVSHNAYLRLMPASLTKVITTATALELLGENYTYKTVFSYTGSLENGKLIGDLLVESDGDPTLGSKYFPQTAPDIFFADILKHLKRIGVQSVEGSIRVLGAQVSYSAPRLWEDMGNYYGASPQGFNWHDNTAVITLRSGEVGTECKVVSVDPDIKPYRLRCKAVAASHSKDSAYVYGLGEIEQWWIEGSIPQHRSSFKIKAALPKPQEAFVNYLMKYLDKEGVEIHCNRKISLKGQRRRTPIFTYQSPPLSQIIKVVNHKSNNLFADQLLLTLGKEIKGRWSWDNGNAVVREFWQDKIDFDTHFRLRDGSGLTPKNLVSVDGMVKLLEWMYRNSDHFDVYAASLARGGESGTLRSVFKNPDLKGRIIGKSGSFEGVLGYCGYATSLAGKKTAFCMISNNYLVSTRQVRMVMDDVITHILLEN</sequence>
<dbReference type="STRING" id="869213.GCA_000517085_01849"/>
<feature type="signal peptide" evidence="3">
    <location>
        <begin position="1"/>
        <end position="21"/>
    </location>
</feature>
<organism evidence="4 5">
    <name type="scientific">Saccharicrinis fermentans DSM 9555 = JCM 21142</name>
    <dbReference type="NCBI Taxonomy" id="869213"/>
    <lineage>
        <taxon>Bacteria</taxon>
        <taxon>Pseudomonadati</taxon>
        <taxon>Bacteroidota</taxon>
        <taxon>Bacteroidia</taxon>
        <taxon>Marinilabiliales</taxon>
        <taxon>Marinilabiliaceae</taxon>
        <taxon>Saccharicrinis</taxon>
    </lineage>
</organism>
<accession>W7XWH4</accession>
<evidence type="ECO:0000256" key="2">
    <source>
        <dbReference type="ARBA" id="ARBA00022801"/>
    </source>
</evidence>
<proteinExistence type="inferred from homology"/>
<dbReference type="GO" id="GO:0000270">
    <property type="term" value="P:peptidoglycan metabolic process"/>
    <property type="evidence" value="ECO:0007669"/>
    <property type="project" value="TreeGrafter"/>
</dbReference>
<comment type="similarity">
    <text evidence="1">Belongs to the peptidase S13 family.</text>
</comment>
<gene>
    <name evidence="4" type="ORF">JCM21142_31304</name>
</gene>
<dbReference type="PANTHER" id="PTHR30023:SF0">
    <property type="entry name" value="PENICILLIN-SENSITIVE CARBOXYPEPTIDASE A"/>
    <property type="match status" value="1"/>
</dbReference>
<dbReference type="EMBL" id="BAMD01000012">
    <property type="protein sequence ID" value="GAF02665.1"/>
    <property type="molecule type" value="Genomic_DNA"/>
</dbReference>